<dbReference type="Pfam" id="PF08281">
    <property type="entry name" value="Sigma70_r4_2"/>
    <property type="match status" value="1"/>
</dbReference>
<dbReference type="GO" id="GO:0003677">
    <property type="term" value="F:DNA binding"/>
    <property type="evidence" value="ECO:0007669"/>
    <property type="project" value="UniProtKB-KW"/>
</dbReference>
<dbReference type="OrthoDB" id="1056775at2"/>
<dbReference type="AlphaFoldDB" id="A0A1M6L061"/>
<organism evidence="8 9">
    <name type="scientific">Aquimarina spongiae</name>
    <dbReference type="NCBI Taxonomy" id="570521"/>
    <lineage>
        <taxon>Bacteria</taxon>
        <taxon>Pseudomonadati</taxon>
        <taxon>Bacteroidota</taxon>
        <taxon>Flavobacteriia</taxon>
        <taxon>Flavobacteriales</taxon>
        <taxon>Flavobacteriaceae</taxon>
        <taxon>Aquimarina</taxon>
    </lineage>
</organism>
<feature type="domain" description="RNA polymerase sigma-70 region 2" evidence="6">
    <location>
        <begin position="21"/>
        <end position="86"/>
    </location>
</feature>
<evidence type="ECO:0000256" key="2">
    <source>
        <dbReference type="ARBA" id="ARBA00023015"/>
    </source>
</evidence>
<keyword evidence="9" id="KW-1185">Reference proteome</keyword>
<evidence type="ECO:0000313" key="8">
    <source>
        <dbReference type="EMBL" id="SHJ64514.1"/>
    </source>
</evidence>
<dbReference type="Gene3D" id="1.10.1740.10">
    <property type="match status" value="1"/>
</dbReference>
<dbReference type="RefSeq" id="WP_073321497.1">
    <property type="nucleotide sequence ID" value="NZ_FQYP01000013.1"/>
</dbReference>
<evidence type="ECO:0000256" key="5">
    <source>
        <dbReference type="ARBA" id="ARBA00023163"/>
    </source>
</evidence>
<keyword evidence="3" id="KW-0731">Sigma factor</keyword>
<accession>A0A1M6L061</accession>
<evidence type="ECO:0000259" key="7">
    <source>
        <dbReference type="Pfam" id="PF08281"/>
    </source>
</evidence>
<proteinExistence type="inferred from homology"/>
<dbReference type="SUPFAM" id="SSF88659">
    <property type="entry name" value="Sigma3 and sigma4 domains of RNA polymerase sigma factors"/>
    <property type="match status" value="1"/>
</dbReference>
<comment type="similarity">
    <text evidence="1">Belongs to the sigma-70 factor family. ECF subfamily.</text>
</comment>
<name>A0A1M6L061_9FLAO</name>
<sequence length="185" mass="21787">MNIKKLIKECQKNNRNAQSELFHLYKDVLFSLSLKYCKNYNEAEDNLQDTFITIFKKINQYNFKGSFDGWVKRIAINKAIDKYKKSSTPALQIDENRVADTTIEPEMVDFRLDELLIFIQELPDQYRLVFSLYELDSYSHKEIATMLNISEGTSKSNLHRAKVLLKTKITALRNPQKKILVRNER</sequence>
<dbReference type="InterPro" id="IPR013324">
    <property type="entry name" value="RNA_pol_sigma_r3/r4-like"/>
</dbReference>
<dbReference type="STRING" id="570521.SAMN04488508_11337"/>
<dbReference type="CDD" id="cd06171">
    <property type="entry name" value="Sigma70_r4"/>
    <property type="match status" value="1"/>
</dbReference>
<dbReference type="InterPro" id="IPR007627">
    <property type="entry name" value="RNA_pol_sigma70_r2"/>
</dbReference>
<dbReference type="PANTHER" id="PTHR43133">
    <property type="entry name" value="RNA POLYMERASE ECF-TYPE SIGMA FACTO"/>
    <property type="match status" value="1"/>
</dbReference>
<dbReference type="GO" id="GO:0016987">
    <property type="term" value="F:sigma factor activity"/>
    <property type="evidence" value="ECO:0007669"/>
    <property type="project" value="UniProtKB-KW"/>
</dbReference>
<evidence type="ECO:0000259" key="6">
    <source>
        <dbReference type="Pfam" id="PF04542"/>
    </source>
</evidence>
<evidence type="ECO:0000313" key="9">
    <source>
        <dbReference type="Proteomes" id="UP000184432"/>
    </source>
</evidence>
<dbReference type="PANTHER" id="PTHR43133:SF8">
    <property type="entry name" value="RNA POLYMERASE SIGMA FACTOR HI_1459-RELATED"/>
    <property type="match status" value="1"/>
</dbReference>
<reference evidence="9" key="1">
    <citation type="submission" date="2016-11" db="EMBL/GenBank/DDBJ databases">
        <authorList>
            <person name="Varghese N."/>
            <person name="Submissions S."/>
        </authorList>
    </citation>
    <scope>NUCLEOTIDE SEQUENCE [LARGE SCALE GENOMIC DNA]</scope>
    <source>
        <strain evidence="9">DSM 22623</strain>
    </source>
</reference>
<dbReference type="InterPro" id="IPR036388">
    <property type="entry name" value="WH-like_DNA-bd_sf"/>
</dbReference>
<gene>
    <name evidence="8" type="ORF">SAMN04488508_11337</name>
</gene>
<dbReference type="NCBIfam" id="TIGR02937">
    <property type="entry name" value="sigma70-ECF"/>
    <property type="match status" value="1"/>
</dbReference>
<dbReference type="Gene3D" id="1.10.10.10">
    <property type="entry name" value="Winged helix-like DNA-binding domain superfamily/Winged helix DNA-binding domain"/>
    <property type="match status" value="1"/>
</dbReference>
<evidence type="ECO:0000256" key="4">
    <source>
        <dbReference type="ARBA" id="ARBA00023125"/>
    </source>
</evidence>
<keyword evidence="5" id="KW-0804">Transcription</keyword>
<keyword evidence="4" id="KW-0238">DNA-binding</keyword>
<dbReference type="Pfam" id="PF04542">
    <property type="entry name" value="Sigma70_r2"/>
    <property type="match status" value="1"/>
</dbReference>
<evidence type="ECO:0000256" key="1">
    <source>
        <dbReference type="ARBA" id="ARBA00010641"/>
    </source>
</evidence>
<dbReference type="EMBL" id="FQYP01000013">
    <property type="protein sequence ID" value="SHJ64514.1"/>
    <property type="molecule type" value="Genomic_DNA"/>
</dbReference>
<feature type="domain" description="RNA polymerase sigma factor 70 region 4 type 2" evidence="7">
    <location>
        <begin position="118"/>
        <end position="163"/>
    </location>
</feature>
<keyword evidence="2" id="KW-0805">Transcription regulation</keyword>
<dbReference type="InterPro" id="IPR014284">
    <property type="entry name" value="RNA_pol_sigma-70_dom"/>
</dbReference>
<protein>
    <submittedName>
        <fullName evidence="8">RNA polymerase sigma-70 factor, ECF subfamily</fullName>
    </submittedName>
</protein>
<dbReference type="GO" id="GO:0006352">
    <property type="term" value="P:DNA-templated transcription initiation"/>
    <property type="evidence" value="ECO:0007669"/>
    <property type="project" value="InterPro"/>
</dbReference>
<dbReference type="InterPro" id="IPR013325">
    <property type="entry name" value="RNA_pol_sigma_r2"/>
</dbReference>
<dbReference type="InterPro" id="IPR013249">
    <property type="entry name" value="RNA_pol_sigma70_r4_t2"/>
</dbReference>
<dbReference type="SUPFAM" id="SSF88946">
    <property type="entry name" value="Sigma2 domain of RNA polymerase sigma factors"/>
    <property type="match status" value="1"/>
</dbReference>
<evidence type="ECO:0000256" key="3">
    <source>
        <dbReference type="ARBA" id="ARBA00023082"/>
    </source>
</evidence>
<dbReference type="InterPro" id="IPR039425">
    <property type="entry name" value="RNA_pol_sigma-70-like"/>
</dbReference>
<dbReference type="Proteomes" id="UP000184432">
    <property type="component" value="Unassembled WGS sequence"/>
</dbReference>